<evidence type="ECO:0000313" key="2">
    <source>
        <dbReference type="EMBL" id="REC76844.1"/>
    </source>
</evidence>
<comment type="caution">
    <text evidence="2">The sequence shown here is derived from an EMBL/GenBank/DDBJ whole genome shotgun (WGS) entry which is preliminary data.</text>
</comment>
<keyword evidence="1" id="KW-0560">Oxidoreductase</keyword>
<dbReference type="SUPFAM" id="SSF53720">
    <property type="entry name" value="ALDH-like"/>
    <property type="match status" value="1"/>
</dbReference>
<protein>
    <recommendedName>
        <fullName evidence="4">Aldehyde dehydrogenase domain-containing protein</fullName>
    </recommendedName>
</protein>
<dbReference type="InterPro" id="IPR016162">
    <property type="entry name" value="Ald_DH_N"/>
</dbReference>
<evidence type="ECO:0000313" key="3">
    <source>
        <dbReference type="Proteomes" id="UP000257030"/>
    </source>
</evidence>
<proteinExistence type="predicted"/>
<organism evidence="2 3">
    <name type="scientific">Chryseobacterium elymi</name>
    <dbReference type="NCBI Taxonomy" id="395936"/>
    <lineage>
        <taxon>Bacteria</taxon>
        <taxon>Pseudomonadati</taxon>
        <taxon>Bacteroidota</taxon>
        <taxon>Flavobacteriia</taxon>
        <taxon>Flavobacteriales</taxon>
        <taxon>Weeksellaceae</taxon>
        <taxon>Chryseobacterium group</taxon>
        <taxon>Chryseobacterium</taxon>
    </lineage>
</organism>
<reference evidence="2 3" key="1">
    <citation type="journal article" date="2010" name="Syst. Appl. Microbiol.">
        <title>Four new species of Chryseobacterium from the rhizosphere of coastal sand dune plants, Chryseobacterium elymi sp. nov., Chryseobacterium hagamense sp. nov., Chryseobacterium lathyri sp. nov. and Chryseobacterium rhizosphaerae sp. nov.</title>
        <authorList>
            <person name="Cho S.H."/>
            <person name="Lee K.S."/>
            <person name="Shin D.S."/>
            <person name="Han J.H."/>
            <person name="Park K.S."/>
            <person name="Lee C.H."/>
            <person name="Park K.H."/>
            <person name="Kim S.B."/>
        </authorList>
    </citation>
    <scope>NUCLEOTIDE SEQUENCE [LARGE SCALE GENOMIC DNA]</scope>
    <source>
        <strain evidence="2 3">KCTC 22547</strain>
    </source>
</reference>
<accession>A0A3D9DFQ7</accession>
<name>A0A3D9DFQ7_9FLAO</name>
<dbReference type="RefSeq" id="WP_116012503.1">
    <property type="nucleotide sequence ID" value="NZ_QNUH01000010.1"/>
</dbReference>
<dbReference type="GO" id="GO:0016491">
    <property type="term" value="F:oxidoreductase activity"/>
    <property type="evidence" value="ECO:0007669"/>
    <property type="project" value="UniProtKB-KW"/>
</dbReference>
<dbReference type="InterPro" id="IPR016161">
    <property type="entry name" value="Ald_DH/histidinol_DH"/>
</dbReference>
<dbReference type="AlphaFoldDB" id="A0A3D9DFQ7"/>
<evidence type="ECO:0000256" key="1">
    <source>
        <dbReference type="ARBA" id="ARBA00023002"/>
    </source>
</evidence>
<evidence type="ECO:0008006" key="4">
    <source>
        <dbReference type="Google" id="ProtNLM"/>
    </source>
</evidence>
<dbReference type="Gene3D" id="3.40.605.10">
    <property type="entry name" value="Aldehyde Dehydrogenase, Chain A, domain 1"/>
    <property type="match status" value="1"/>
</dbReference>
<sequence>MRKQIKNNFDKLFIGGEWLSSENGKTLEVKNPHDLSIVGTFPLASKGYMDFSNIGKYNITTAKLHQ</sequence>
<keyword evidence="3" id="KW-1185">Reference proteome</keyword>
<dbReference type="EMBL" id="QNUH01000010">
    <property type="protein sequence ID" value="REC76844.1"/>
    <property type="molecule type" value="Genomic_DNA"/>
</dbReference>
<dbReference type="OrthoDB" id="9812625at2"/>
<dbReference type="Proteomes" id="UP000257030">
    <property type="component" value="Unassembled WGS sequence"/>
</dbReference>
<gene>
    <name evidence="2" type="ORF">DRF60_13255</name>
</gene>